<dbReference type="InterPro" id="IPR003150">
    <property type="entry name" value="DNA-bd_RFX"/>
</dbReference>
<comment type="caution">
    <text evidence="8">The sequence shown here is derived from an EMBL/GenBank/DDBJ whole genome shotgun (WGS) entry which is preliminary data.</text>
</comment>
<feature type="compositionally biased region" description="Acidic residues" evidence="6">
    <location>
        <begin position="34"/>
        <end position="51"/>
    </location>
</feature>
<feature type="region of interest" description="Disordered" evidence="6">
    <location>
        <begin position="99"/>
        <end position="257"/>
    </location>
</feature>
<feature type="compositionally biased region" description="Polar residues" evidence="6">
    <location>
        <begin position="980"/>
        <end position="996"/>
    </location>
</feature>
<dbReference type="OrthoDB" id="10056949at2759"/>
<feature type="compositionally biased region" description="Low complexity" evidence="6">
    <location>
        <begin position="997"/>
        <end position="1008"/>
    </location>
</feature>
<evidence type="ECO:0000313" key="9">
    <source>
        <dbReference type="Proteomes" id="UP000198287"/>
    </source>
</evidence>
<dbReference type="EMBL" id="LNIX01000009">
    <property type="protein sequence ID" value="OXA50123.1"/>
    <property type="molecule type" value="Genomic_DNA"/>
</dbReference>
<feature type="region of interest" description="Disordered" evidence="6">
    <location>
        <begin position="369"/>
        <end position="394"/>
    </location>
</feature>
<protein>
    <submittedName>
        <fullName evidence="8">DNA-binding protein RFX2</fullName>
    </submittedName>
</protein>
<dbReference type="Gene3D" id="1.10.10.10">
    <property type="entry name" value="Winged helix-like DNA-binding domain superfamily/Winged helix DNA-binding domain"/>
    <property type="match status" value="1"/>
</dbReference>
<feature type="domain" description="RFX-type winged-helix" evidence="7">
    <location>
        <begin position="533"/>
        <end position="608"/>
    </location>
</feature>
<dbReference type="InterPro" id="IPR036390">
    <property type="entry name" value="WH_DNA-bd_sf"/>
</dbReference>
<keyword evidence="4" id="KW-0804">Transcription</keyword>
<dbReference type="PANTHER" id="PTHR12619:SF33">
    <property type="entry name" value="RFX, ISOFORM H"/>
    <property type="match status" value="1"/>
</dbReference>
<dbReference type="SUPFAM" id="SSF46785">
    <property type="entry name" value="Winged helix' DNA-binding domain"/>
    <property type="match status" value="1"/>
</dbReference>
<dbReference type="Proteomes" id="UP000198287">
    <property type="component" value="Unassembled WGS sequence"/>
</dbReference>
<evidence type="ECO:0000256" key="1">
    <source>
        <dbReference type="ARBA" id="ARBA00004123"/>
    </source>
</evidence>
<evidence type="ECO:0000256" key="5">
    <source>
        <dbReference type="ARBA" id="ARBA00023242"/>
    </source>
</evidence>
<feature type="region of interest" description="Disordered" evidence="6">
    <location>
        <begin position="630"/>
        <end position="663"/>
    </location>
</feature>
<dbReference type="PROSITE" id="PS51526">
    <property type="entry name" value="RFX_DBD"/>
    <property type="match status" value="1"/>
</dbReference>
<evidence type="ECO:0000313" key="8">
    <source>
        <dbReference type="EMBL" id="OXA50123.1"/>
    </source>
</evidence>
<evidence type="ECO:0000256" key="6">
    <source>
        <dbReference type="SAM" id="MobiDB-lite"/>
    </source>
</evidence>
<feature type="compositionally biased region" description="Basic residues" evidence="6">
    <location>
        <begin position="8"/>
        <end position="17"/>
    </location>
</feature>
<keyword evidence="5" id="KW-0539">Nucleus</keyword>
<dbReference type="GO" id="GO:0000981">
    <property type="term" value="F:DNA-binding transcription factor activity, RNA polymerase II-specific"/>
    <property type="evidence" value="ECO:0007669"/>
    <property type="project" value="TreeGrafter"/>
</dbReference>
<feature type="compositionally biased region" description="Basic and acidic residues" evidence="6">
    <location>
        <begin position="24"/>
        <end position="33"/>
    </location>
</feature>
<feature type="region of interest" description="Disordered" evidence="6">
    <location>
        <begin position="1"/>
        <end position="58"/>
    </location>
</feature>
<feature type="region of interest" description="Disordered" evidence="6">
    <location>
        <begin position="429"/>
        <end position="477"/>
    </location>
</feature>
<evidence type="ECO:0000256" key="4">
    <source>
        <dbReference type="ARBA" id="ARBA00023163"/>
    </source>
</evidence>
<dbReference type="InterPro" id="IPR057321">
    <property type="entry name" value="RFX1-4/6/8-like_BCD"/>
</dbReference>
<dbReference type="AlphaFoldDB" id="A0A226DXW9"/>
<dbReference type="PANTHER" id="PTHR12619">
    <property type="entry name" value="RFX TRANSCRIPTION FACTOR FAMILY"/>
    <property type="match status" value="1"/>
</dbReference>
<evidence type="ECO:0000259" key="7">
    <source>
        <dbReference type="PROSITE" id="PS51526"/>
    </source>
</evidence>
<evidence type="ECO:0000256" key="3">
    <source>
        <dbReference type="ARBA" id="ARBA00023125"/>
    </source>
</evidence>
<accession>A0A226DXW9</accession>
<dbReference type="GO" id="GO:0005634">
    <property type="term" value="C:nucleus"/>
    <property type="evidence" value="ECO:0007669"/>
    <property type="project" value="UniProtKB-SubCell"/>
</dbReference>
<keyword evidence="3 8" id="KW-0238">DNA-binding</keyword>
<dbReference type="InterPro" id="IPR039779">
    <property type="entry name" value="RFX-like"/>
</dbReference>
<evidence type="ECO:0000256" key="2">
    <source>
        <dbReference type="ARBA" id="ARBA00023015"/>
    </source>
</evidence>
<reference evidence="8 9" key="1">
    <citation type="submission" date="2015-12" db="EMBL/GenBank/DDBJ databases">
        <title>The genome of Folsomia candida.</title>
        <authorList>
            <person name="Faddeeva A."/>
            <person name="Derks M.F."/>
            <person name="Anvar Y."/>
            <person name="Smit S."/>
            <person name="Van Straalen N."/>
            <person name="Roelofs D."/>
        </authorList>
    </citation>
    <scope>NUCLEOTIDE SEQUENCE [LARGE SCALE GENOMIC DNA]</scope>
    <source>
        <strain evidence="8 9">VU population</strain>
        <tissue evidence="8">Whole body</tissue>
    </source>
</reference>
<keyword evidence="9" id="KW-1185">Reference proteome</keyword>
<dbReference type="FunFam" id="1.10.10.10:FF:000017">
    <property type="entry name" value="transcription factor RFX3 isoform X1"/>
    <property type="match status" value="1"/>
</dbReference>
<feature type="compositionally biased region" description="Low complexity" evidence="6">
    <location>
        <begin position="156"/>
        <end position="208"/>
    </location>
</feature>
<proteinExistence type="predicted"/>
<dbReference type="Pfam" id="PF02257">
    <property type="entry name" value="RFX_DNA_binding"/>
    <property type="match status" value="1"/>
</dbReference>
<gene>
    <name evidence="8" type="ORF">Fcan01_15306</name>
</gene>
<dbReference type="GO" id="GO:0000978">
    <property type="term" value="F:RNA polymerase II cis-regulatory region sequence-specific DNA binding"/>
    <property type="evidence" value="ECO:0007669"/>
    <property type="project" value="TreeGrafter"/>
</dbReference>
<feature type="compositionally biased region" description="Gly residues" evidence="6">
    <location>
        <begin position="631"/>
        <end position="650"/>
    </location>
</feature>
<feature type="compositionally biased region" description="Low complexity" evidence="6">
    <location>
        <begin position="369"/>
        <end position="385"/>
    </location>
</feature>
<sequence length="1038" mass="111875">MRMAKVSNKCHAKRGRGHTSVALEVHKQEIIHQDDDDDEEHDDFRMDDEDVVGPASFSLEDPGELCLDKVVGVDGLLGSIQPVIPDKIPPISNESFELTTRSGRRISPPKKTPVILPPELKSEFAPHQQPSLTFTVGAKDRGAPPKKVPKVTLKLGGSPSPSSENSGNKSSISISTTTSSMKSKSSARQSLGAAGQAGAVGSTVVAVNNGGGGGKESSVDQEISSGGPRTPGTPSDLGSATPNPPTPGNTSSSGMVNSPHQYVTITVDGESGVVTDGGVGATPSYVTYLEDSGDHSSIYAAAAAAAAANGHTMAYPVYNVGDAGAIYASGSGQYYSNSSGPPYGQDESEERDDIGEGRALTTAEINSILSGGDSSAMSSSSPEADTSMHHNQQHQLHRQALLDGGVYMVPTNGGVNGIVGSECDGPHNLSHATRVSPTTSPPCRKRSLSTNLHEIERPDLAQLDGGTSENSEDEDEYDNMDQRAVDCQFNNDGGDGLLASLGLTDMEMSTFSKMTKSNSLISSNGTFKPCPLAVQWLLDNYETAEGVSLPRSTLYSHYLRHCSDDKLDPVNAASFGKLIRSVFVGLRTRRLGTRGNSKYHYYGIRIKPSSMLNHLPEEFHFPSAIGHGRINSGGGGGRGENGGSSSGGFGSNKRLKTGKSESYDGSHSNGFAISDSVTVQQYLGDPTGQLDDFPELDLDAAVPEGLEDNDLHIFGSLYKEHCESLMETLASFQLGQIEGIWKFFWRTGGDTESSLDFEKILPKEKLILMCQMKAVQEFVKEVDWMLYQKLVGILLPDVLRPIPSTMTQAIRNFAKTLENWMTAAMLGFPEEMVVIKISIVSALAQTLRRYTSLNHLAQAARAVLQNQTQITQMLSDLNRVDFHTVTEQVDRVLRPHLNTPKYVQTARHFLLKWSFYSSLVIRDLTLRSAASFGSFHLLRLLYDEYMFYLVEHRVAQVSGIVPIAVIGKKSSDKSAIYPSNGDSPESQTMLNGHSKATNLTNSSTSNSSGDGETQDMIINNNTPVKSEFNRRTKHFLTS</sequence>
<dbReference type="InterPro" id="IPR036388">
    <property type="entry name" value="WH-like_DNA-bd_sf"/>
</dbReference>
<dbReference type="Pfam" id="PF25340">
    <property type="entry name" value="BCD_RFX"/>
    <property type="match status" value="1"/>
</dbReference>
<dbReference type="STRING" id="158441.A0A226DXW9"/>
<keyword evidence="2" id="KW-0805">Transcription regulation</keyword>
<organism evidence="8 9">
    <name type="scientific">Folsomia candida</name>
    <name type="common">Springtail</name>
    <dbReference type="NCBI Taxonomy" id="158441"/>
    <lineage>
        <taxon>Eukaryota</taxon>
        <taxon>Metazoa</taxon>
        <taxon>Ecdysozoa</taxon>
        <taxon>Arthropoda</taxon>
        <taxon>Hexapoda</taxon>
        <taxon>Collembola</taxon>
        <taxon>Entomobryomorpha</taxon>
        <taxon>Isotomoidea</taxon>
        <taxon>Isotomidae</taxon>
        <taxon>Proisotominae</taxon>
        <taxon>Folsomia</taxon>
    </lineage>
</organism>
<feature type="region of interest" description="Disordered" evidence="6">
    <location>
        <begin position="972"/>
        <end position="1023"/>
    </location>
</feature>
<dbReference type="OMA" id="HEMDSAD"/>
<name>A0A226DXW9_FOLCA</name>
<comment type="subcellular location">
    <subcellularLocation>
        <location evidence="1">Nucleus</location>
    </subcellularLocation>
</comment>